<dbReference type="OrthoDB" id="10320164at2759"/>
<protein>
    <submittedName>
        <fullName evidence="1">Uncharacterized protein</fullName>
    </submittedName>
</protein>
<keyword evidence="2" id="KW-1185">Reference proteome</keyword>
<organism evidence="1 2">
    <name type="scientific">Aspergillus tubingensis (strain CBS 134.48)</name>
    <dbReference type="NCBI Taxonomy" id="767770"/>
    <lineage>
        <taxon>Eukaryota</taxon>
        <taxon>Fungi</taxon>
        <taxon>Dikarya</taxon>
        <taxon>Ascomycota</taxon>
        <taxon>Pezizomycotina</taxon>
        <taxon>Eurotiomycetes</taxon>
        <taxon>Eurotiomycetidae</taxon>
        <taxon>Eurotiales</taxon>
        <taxon>Aspergillaceae</taxon>
        <taxon>Aspergillus</taxon>
        <taxon>Aspergillus subgen. Circumdati</taxon>
    </lineage>
</organism>
<dbReference type="VEuPathDB" id="FungiDB:ASPTUDRAFT_80857"/>
<evidence type="ECO:0000313" key="2">
    <source>
        <dbReference type="Proteomes" id="UP000184304"/>
    </source>
</evidence>
<name>A0A1L9NEL6_ASPTC</name>
<reference evidence="2" key="1">
    <citation type="journal article" date="2017" name="Genome Biol.">
        <title>Comparative genomics reveals high biological diversity and specific adaptations in the industrially and medically important fungal genus Aspergillus.</title>
        <authorList>
            <person name="de Vries R.P."/>
            <person name="Riley R."/>
            <person name="Wiebenga A."/>
            <person name="Aguilar-Osorio G."/>
            <person name="Amillis S."/>
            <person name="Uchima C.A."/>
            <person name="Anderluh G."/>
            <person name="Asadollahi M."/>
            <person name="Askin M."/>
            <person name="Barry K."/>
            <person name="Battaglia E."/>
            <person name="Bayram O."/>
            <person name="Benocci T."/>
            <person name="Braus-Stromeyer S.A."/>
            <person name="Caldana C."/>
            <person name="Canovas D."/>
            <person name="Cerqueira G.C."/>
            <person name="Chen F."/>
            <person name="Chen W."/>
            <person name="Choi C."/>
            <person name="Clum A."/>
            <person name="Dos Santos R.A."/>
            <person name="Damasio A.R."/>
            <person name="Diallinas G."/>
            <person name="Emri T."/>
            <person name="Fekete E."/>
            <person name="Flipphi M."/>
            <person name="Freyberg S."/>
            <person name="Gallo A."/>
            <person name="Gournas C."/>
            <person name="Habgood R."/>
            <person name="Hainaut M."/>
            <person name="Harispe M.L."/>
            <person name="Henrissat B."/>
            <person name="Hilden K.S."/>
            <person name="Hope R."/>
            <person name="Hossain A."/>
            <person name="Karabika E."/>
            <person name="Karaffa L."/>
            <person name="Karanyi Z."/>
            <person name="Krasevec N."/>
            <person name="Kuo A."/>
            <person name="Kusch H."/>
            <person name="LaButti K."/>
            <person name="Lagendijk E.L."/>
            <person name="Lapidus A."/>
            <person name="Levasseur A."/>
            <person name="Lindquist E."/>
            <person name="Lipzen A."/>
            <person name="Logrieco A.F."/>
            <person name="MacCabe A."/>
            <person name="Maekelae M.R."/>
            <person name="Malavazi I."/>
            <person name="Melin P."/>
            <person name="Meyer V."/>
            <person name="Mielnichuk N."/>
            <person name="Miskei M."/>
            <person name="Molnar A.P."/>
            <person name="Mule G."/>
            <person name="Ngan C.Y."/>
            <person name="Orejas M."/>
            <person name="Orosz E."/>
            <person name="Ouedraogo J.P."/>
            <person name="Overkamp K.M."/>
            <person name="Park H.-S."/>
            <person name="Perrone G."/>
            <person name="Piumi F."/>
            <person name="Punt P.J."/>
            <person name="Ram A.F."/>
            <person name="Ramon A."/>
            <person name="Rauscher S."/>
            <person name="Record E."/>
            <person name="Riano-Pachon D.M."/>
            <person name="Robert V."/>
            <person name="Roehrig J."/>
            <person name="Ruller R."/>
            <person name="Salamov A."/>
            <person name="Salih N.S."/>
            <person name="Samson R.A."/>
            <person name="Sandor E."/>
            <person name="Sanguinetti M."/>
            <person name="Schuetze T."/>
            <person name="Sepcic K."/>
            <person name="Shelest E."/>
            <person name="Sherlock G."/>
            <person name="Sophianopoulou V."/>
            <person name="Squina F.M."/>
            <person name="Sun H."/>
            <person name="Susca A."/>
            <person name="Todd R.B."/>
            <person name="Tsang A."/>
            <person name="Unkles S.E."/>
            <person name="van de Wiele N."/>
            <person name="van Rossen-Uffink D."/>
            <person name="Oliveira J.V."/>
            <person name="Vesth T.C."/>
            <person name="Visser J."/>
            <person name="Yu J.-H."/>
            <person name="Zhou M."/>
            <person name="Andersen M.R."/>
            <person name="Archer D.B."/>
            <person name="Baker S.E."/>
            <person name="Benoit I."/>
            <person name="Brakhage A.A."/>
            <person name="Braus G.H."/>
            <person name="Fischer R."/>
            <person name="Frisvad J.C."/>
            <person name="Goldman G.H."/>
            <person name="Houbraken J."/>
            <person name="Oakley B."/>
            <person name="Pocsi I."/>
            <person name="Scazzocchio C."/>
            <person name="Seiboth B."/>
            <person name="vanKuyk P.A."/>
            <person name="Wortman J."/>
            <person name="Dyer P.S."/>
            <person name="Grigoriev I.V."/>
        </authorList>
    </citation>
    <scope>NUCLEOTIDE SEQUENCE [LARGE SCALE GENOMIC DNA]</scope>
    <source>
        <strain evidence="2">CBS 134.48</strain>
    </source>
</reference>
<sequence length="219" mass="24673">MQVGTQTLDQPLALAMDLAGKTIETLNGPAKGSRRLLQAHGERRPPTASDLAVKCLVMLDYSILHGRRAGASTRHGSVESCTGCPHDRTSGLFWTNRPPFIPSHPSVFPLMALTQVIQVISDFQLDALNNEWRGKFVCETQFPVCKFTLFLGCWSPRPSSYGPFSSISRPEPDSGFVEYQWQCALARAKIRQTIRHSWKDDFEETRPLVMVTVLLMYFW</sequence>
<gene>
    <name evidence="1" type="ORF">ASPTUDRAFT_80857</name>
</gene>
<proteinExistence type="predicted"/>
<accession>A0A1L9NEL6</accession>
<dbReference type="EMBL" id="KV878181">
    <property type="protein sequence ID" value="OJI87728.1"/>
    <property type="molecule type" value="Genomic_DNA"/>
</dbReference>
<dbReference type="AlphaFoldDB" id="A0A1L9NEL6"/>
<dbReference type="Proteomes" id="UP000184304">
    <property type="component" value="Unassembled WGS sequence"/>
</dbReference>
<evidence type="ECO:0000313" key="1">
    <source>
        <dbReference type="EMBL" id="OJI87728.1"/>
    </source>
</evidence>